<dbReference type="SMART" id="SM00450">
    <property type="entry name" value="RHOD"/>
    <property type="match status" value="1"/>
</dbReference>
<dbReference type="OrthoDB" id="9808735at2"/>
<dbReference type="PROSITE" id="PS50206">
    <property type="entry name" value="RHODANESE_3"/>
    <property type="match status" value="1"/>
</dbReference>
<dbReference type="AlphaFoldDB" id="A0A221M7C8"/>
<dbReference type="Pfam" id="PF26341">
    <property type="entry name" value="AAA_SelU"/>
    <property type="match status" value="1"/>
</dbReference>
<dbReference type="PANTHER" id="PTHR30401:SF0">
    <property type="entry name" value="TRNA 2-SELENOURIDINE SYNTHASE"/>
    <property type="match status" value="1"/>
</dbReference>
<keyword evidence="4" id="KW-1185">Reference proteome</keyword>
<dbReference type="InterPro" id="IPR027417">
    <property type="entry name" value="P-loop_NTPase"/>
</dbReference>
<evidence type="ECO:0000313" key="3">
    <source>
        <dbReference type="EMBL" id="ASN03545.1"/>
    </source>
</evidence>
<dbReference type="InterPro" id="IPR036873">
    <property type="entry name" value="Rhodanese-like_dom_sf"/>
</dbReference>
<reference evidence="3 4" key="1">
    <citation type="journal article" date="2003" name="Int. J. Syst. Evol. Microbiol.">
        <title>Virgibacillus carmonensis sp. nov., Virgibacillus necropolis sp. nov. and Virgibacillus picturae sp. nov., three novel species isolated from deteriorated mural paintings, transfer of the species of the genus salibacillus to Virgibacillus, as Virgibacillus marismortui comb. nov. and Virgibacillus salexigens comb. nov., and emended description of the genus Virgibacillus.</title>
        <authorList>
            <person name="Heyrman J."/>
            <person name="Logan N.A."/>
            <person name="Busse H.J."/>
            <person name="Balcaen A."/>
            <person name="Lebbe L."/>
            <person name="Rodriguez-Diaz M."/>
            <person name="Swings J."/>
            <person name="De Vos P."/>
        </authorList>
    </citation>
    <scope>NUCLEOTIDE SEQUENCE [LARGE SCALE GENOMIC DNA]</scope>
    <source>
        <strain evidence="3 4">LMG 19488</strain>
    </source>
</reference>
<dbReference type="Gene3D" id="3.40.50.300">
    <property type="entry name" value="P-loop containing nucleotide triphosphate hydrolases"/>
    <property type="match status" value="1"/>
</dbReference>
<dbReference type="NCBIfam" id="NF008750">
    <property type="entry name" value="PRK11784.1-2"/>
    <property type="match status" value="1"/>
</dbReference>
<name>A0A221M7C8_9BACI</name>
<dbReference type="Gene3D" id="3.40.250.10">
    <property type="entry name" value="Rhodanese-like domain"/>
    <property type="match status" value="1"/>
</dbReference>
<sequence length="349" mass="39933">MVKDISLTKLFELQNNENHTIIDVRSPQEFEEATIPGSINIPIFNNDERAEVGTIYTQMGPEAAKKRGLEIFSAKLPAFIEAFTSIQTSKTVFCWRGGMRSKTAATVLELMGSHTFRLSGGIRSYRQWVVQTLATYTLTSKAYVLNGYTGSGKTILLKKLQQSGHPVLDLEGMASHRGSIFGQIGLKQSNQKQFESKLVENLLVHQKAPFIFMEGESKRIGKVTIPDFLYNHKEHGIQIFINLPIEERVKNILEDYQPWNFPERFMEAFLLIKKRIHTPIAKKIHDNLTNEEYSSAVQLLLEYYYDPKYEYAADAFPDDQKISVHAQTVEEAFLKIQDLIKETELNYID</sequence>
<dbReference type="RefSeq" id="WP_089530119.1">
    <property type="nucleotide sequence ID" value="NZ_CP022437.1"/>
</dbReference>
<protein>
    <submittedName>
        <fullName evidence="3">tRNA 2-selenouridine(34) synthase MnmH</fullName>
    </submittedName>
</protein>
<accession>A0A221M7C8</accession>
<proteinExistence type="predicted"/>
<organism evidence="3 4">
    <name type="scientific">Virgibacillus necropolis</name>
    <dbReference type="NCBI Taxonomy" id="163877"/>
    <lineage>
        <taxon>Bacteria</taxon>
        <taxon>Bacillati</taxon>
        <taxon>Bacillota</taxon>
        <taxon>Bacilli</taxon>
        <taxon>Bacillales</taxon>
        <taxon>Bacillaceae</taxon>
        <taxon>Virgibacillus</taxon>
    </lineage>
</organism>
<dbReference type="GO" id="GO:0043828">
    <property type="term" value="F:tRNA 2-selenouridine synthase activity"/>
    <property type="evidence" value="ECO:0007669"/>
    <property type="project" value="InterPro"/>
</dbReference>
<dbReference type="InterPro" id="IPR058840">
    <property type="entry name" value="AAA_SelU"/>
</dbReference>
<dbReference type="SUPFAM" id="SSF52540">
    <property type="entry name" value="P-loop containing nucleoside triphosphate hydrolases"/>
    <property type="match status" value="1"/>
</dbReference>
<dbReference type="PANTHER" id="PTHR30401">
    <property type="entry name" value="TRNA 2-SELENOURIDINE SYNTHASE"/>
    <property type="match status" value="1"/>
</dbReference>
<dbReference type="InterPro" id="IPR001763">
    <property type="entry name" value="Rhodanese-like_dom"/>
</dbReference>
<gene>
    <name evidence="3" type="ORF">CFK40_00155</name>
</gene>
<dbReference type="KEGG" id="vne:CFK40_00155"/>
<keyword evidence="1" id="KW-0711">Selenium</keyword>
<dbReference type="Proteomes" id="UP000204391">
    <property type="component" value="Chromosome"/>
</dbReference>
<feature type="domain" description="Rhodanese" evidence="2">
    <location>
        <begin position="15"/>
        <end position="131"/>
    </location>
</feature>
<dbReference type="EMBL" id="CP022437">
    <property type="protein sequence ID" value="ASN03545.1"/>
    <property type="molecule type" value="Genomic_DNA"/>
</dbReference>
<evidence type="ECO:0000256" key="1">
    <source>
        <dbReference type="ARBA" id="ARBA00023266"/>
    </source>
</evidence>
<dbReference type="SUPFAM" id="SSF52821">
    <property type="entry name" value="Rhodanese/Cell cycle control phosphatase"/>
    <property type="match status" value="1"/>
</dbReference>
<dbReference type="GO" id="GO:0002098">
    <property type="term" value="P:tRNA wobble uridine modification"/>
    <property type="evidence" value="ECO:0007669"/>
    <property type="project" value="InterPro"/>
</dbReference>
<dbReference type="NCBIfam" id="TIGR03167">
    <property type="entry name" value="tRNA_sel_U_synt"/>
    <property type="match status" value="1"/>
</dbReference>
<dbReference type="Pfam" id="PF00581">
    <property type="entry name" value="Rhodanese"/>
    <property type="match status" value="1"/>
</dbReference>
<dbReference type="InterPro" id="IPR017582">
    <property type="entry name" value="SelU"/>
</dbReference>
<evidence type="ECO:0000313" key="4">
    <source>
        <dbReference type="Proteomes" id="UP000204391"/>
    </source>
</evidence>
<dbReference type="NCBIfam" id="NF008752">
    <property type="entry name" value="PRK11784.1-4"/>
    <property type="match status" value="1"/>
</dbReference>
<evidence type="ECO:0000259" key="2">
    <source>
        <dbReference type="PROSITE" id="PS50206"/>
    </source>
</evidence>